<keyword evidence="3" id="KW-1185">Reference proteome</keyword>
<dbReference type="Proteomes" id="UP001164746">
    <property type="component" value="Chromosome 13"/>
</dbReference>
<proteinExistence type="predicted"/>
<feature type="region of interest" description="Disordered" evidence="1">
    <location>
        <begin position="52"/>
        <end position="196"/>
    </location>
</feature>
<name>A0ABY7FND5_MYAAR</name>
<sequence length="257" mass="29202">MKSERLERKDMLKELNEKLRVKKEKQTIKNEFETDETVVDLTKDVKAEQRKTAMVQDKSTNRWYKMKQVNNQGSNKTKTKVGEKTKSLSSSKMMDIEDSEQVRASLDIQSPRSEESASSPVKHGSARQKRYFPLNVSVKKRQSTKPKPVKYEEESGDENSIVQSLTSTGRKSRMNVTVSEDEESNSSQPSSDADKSKSFLVPKKLFKLDLPDTTSTAASVYSDYTETLDGEFSNQCGLSAFYATFGADIQKQLHYYL</sequence>
<reference evidence="2" key="1">
    <citation type="submission" date="2022-11" db="EMBL/GenBank/DDBJ databases">
        <title>Centuries of genome instability and evolution in soft-shell clam transmissible cancer (bioRxiv).</title>
        <authorList>
            <person name="Hart S.F.M."/>
            <person name="Yonemitsu M.A."/>
            <person name="Giersch R.M."/>
            <person name="Beal B.F."/>
            <person name="Arriagada G."/>
            <person name="Davis B.W."/>
            <person name="Ostrander E.A."/>
            <person name="Goff S.P."/>
            <person name="Metzger M.J."/>
        </authorList>
    </citation>
    <scope>NUCLEOTIDE SEQUENCE</scope>
    <source>
        <strain evidence="2">MELC-2E11</strain>
        <tissue evidence="2">Siphon/mantle</tissue>
    </source>
</reference>
<feature type="compositionally biased region" description="Polar residues" evidence="1">
    <location>
        <begin position="158"/>
        <end position="178"/>
    </location>
</feature>
<evidence type="ECO:0000313" key="2">
    <source>
        <dbReference type="EMBL" id="WAR23720.1"/>
    </source>
</evidence>
<evidence type="ECO:0000313" key="3">
    <source>
        <dbReference type="Proteomes" id="UP001164746"/>
    </source>
</evidence>
<accession>A0ABY7FND5</accession>
<feature type="compositionally biased region" description="Polar residues" evidence="1">
    <location>
        <begin position="107"/>
        <end position="119"/>
    </location>
</feature>
<feature type="compositionally biased region" description="Basic residues" evidence="1">
    <location>
        <begin position="138"/>
        <end position="148"/>
    </location>
</feature>
<protein>
    <submittedName>
        <fullName evidence="2">Uncharacterized protein</fullName>
    </submittedName>
</protein>
<organism evidence="2 3">
    <name type="scientific">Mya arenaria</name>
    <name type="common">Soft-shell clam</name>
    <dbReference type="NCBI Taxonomy" id="6604"/>
    <lineage>
        <taxon>Eukaryota</taxon>
        <taxon>Metazoa</taxon>
        <taxon>Spiralia</taxon>
        <taxon>Lophotrochozoa</taxon>
        <taxon>Mollusca</taxon>
        <taxon>Bivalvia</taxon>
        <taxon>Autobranchia</taxon>
        <taxon>Heteroconchia</taxon>
        <taxon>Euheterodonta</taxon>
        <taxon>Imparidentia</taxon>
        <taxon>Neoheterodontei</taxon>
        <taxon>Myida</taxon>
        <taxon>Myoidea</taxon>
        <taxon>Myidae</taxon>
        <taxon>Mya</taxon>
    </lineage>
</organism>
<dbReference type="EMBL" id="CP111024">
    <property type="protein sequence ID" value="WAR23720.1"/>
    <property type="molecule type" value="Genomic_DNA"/>
</dbReference>
<gene>
    <name evidence="2" type="ORF">MAR_037389</name>
</gene>
<evidence type="ECO:0000256" key="1">
    <source>
        <dbReference type="SAM" id="MobiDB-lite"/>
    </source>
</evidence>
<feature type="compositionally biased region" description="Polar residues" evidence="1">
    <location>
        <begin position="57"/>
        <end position="76"/>
    </location>
</feature>